<evidence type="ECO:0000256" key="6">
    <source>
        <dbReference type="SAM" id="MobiDB-lite"/>
    </source>
</evidence>
<evidence type="ECO:0000313" key="10">
    <source>
        <dbReference type="Proteomes" id="UP000813824"/>
    </source>
</evidence>
<dbReference type="SUPFAM" id="SSF103473">
    <property type="entry name" value="MFS general substrate transporter"/>
    <property type="match status" value="1"/>
</dbReference>
<dbReference type="PANTHER" id="PTHR23502">
    <property type="entry name" value="MAJOR FACILITATOR SUPERFAMILY"/>
    <property type="match status" value="1"/>
</dbReference>
<feature type="transmembrane region" description="Helical" evidence="7">
    <location>
        <begin position="497"/>
        <end position="519"/>
    </location>
</feature>
<feature type="transmembrane region" description="Helical" evidence="7">
    <location>
        <begin position="212"/>
        <end position="237"/>
    </location>
</feature>
<protein>
    <submittedName>
        <fullName evidence="9">MFS general substrate transporter</fullName>
    </submittedName>
</protein>
<comment type="subcellular location">
    <subcellularLocation>
        <location evidence="1">Membrane</location>
        <topology evidence="1">Multi-pass membrane protein</topology>
    </subcellularLocation>
</comment>
<evidence type="ECO:0000256" key="2">
    <source>
        <dbReference type="ARBA" id="ARBA00022448"/>
    </source>
</evidence>
<feature type="transmembrane region" description="Helical" evidence="7">
    <location>
        <begin position="467"/>
        <end position="485"/>
    </location>
</feature>
<dbReference type="CDD" id="cd17323">
    <property type="entry name" value="MFS_Tpo1_MDR_like"/>
    <property type="match status" value="1"/>
</dbReference>
<feature type="transmembrane region" description="Helical" evidence="7">
    <location>
        <begin position="151"/>
        <end position="175"/>
    </location>
</feature>
<dbReference type="Pfam" id="PF07690">
    <property type="entry name" value="MFS_1"/>
    <property type="match status" value="1"/>
</dbReference>
<feature type="transmembrane region" description="Helical" evidence="7">
    <location>
        <begin position="119"/>
        <end position="139"/>
    </location>
</feature>
<evidence type="ECO:0000256" key="1">
    <source>
        <dbReference type="ARBA" id="ARBA00004141"/>
    </source>
</evidence>
<keyword evidence="10" id="KW-1185">Reference proteome</keyword>
<keyword evidence="2" id="KW-0813">Transport</keyword>
<dbReference type="GO" id="GO:0005886">
    <property type="term" value="C:plasma membrane"/>
    <property type="evidence" value="ECO:0007669"/>
    <property type="project" value="TreeGrafter"/>
</dbReference>
<evidence type="ECO:0000256" key="7">
    <source>
        <dbReference type="SAM" id="Phobius"/>
    </source>
</evidence>
<feature type="domain" description="Major facilitator superfamily (MFS) profile" evidence="8">
    <location>
        <begin position="121"/>
        <end position="552"/>
    </location>
</feature>
<dbReference type="GO" id="GO:0000297">
    <property type="term" value="F:spermine transmembrane transporter activity"/>
    <property type="evidence" value="ECO:0007669"/>
    <property type="project" value="TreeGrafter"/>
</dbReference>
<dbReference type="FunFam" id="1.20.1250.20:FF:000011">
    <property type="entry name" value="MFS multidrug transporter, putative"/>
    <property type="match status" value="1"/>
</dbReference>
<feature type="transmembrane region" description="Helical" evidence="7">
    <location>
        <begin position="531"/>
        <end position="548"/>
    </location>
</feature>
<dbReference type="Proteomes" id="UP000813824">
    <property type="component" value="Unassembled WGS sequence"/>
</dbReference>
<keyword evidence="4 7" id="KW-1133">Transmembrane helix</keyword>
<keyword evidence="3 7" id="KW-0812">Transmembrane</keyword>
<keyword evidence="5 7" id="KW-0472">Membrane</keyword>
<dbReference type="PROSITE" id="PS50850">
    <property type="entry name" value="MFS"/>
    <property type="match status" value="1"/>
</dbReference>
<dbReference type="GO" id="GO:0000329">
    <property type="term" value="C:fungal-type vacuole membrane"/>
    <property type="evidence" value="ECO:0007669"/>
    <property type="project" value="TreeGrafter"/>
</dbReference>
<gene>
    <name evidence="9" type="ORF">BXZ70DRAFT_894527</name>
</gene>
<accession>A0A8K0UMA8</accession>
<dbReference type="AlphaFoldDB" id="A0A8K0UMA8"/>
<comment type="caution">
    <text evidence="9">The sequence shown here is derived from an EMBL/GenBank/DDBJ whole genome shotgun (WGS) entry which is preliminary data.</text>
</comment>
<sequence>MSDSEPHSSSSTLAEHPGALSVSEPKEPASHNPNEVDLSFPYATTNIEEGGMTDEYRMTTATGLVAANLALTPVPTHVSVPPKALQDPEKAKHLRDVKLVTFLENDPEDPRNFSNAYKWCLTAAYGISVVSAAFASSVITGDFEGVQAEFHVGLVVASLSVSLMVCGFGLGPLLWAPLSELYGRRPLWIFPAFAYVVFNIPCAVAPNIQTLLISRFFCGLFSSAPFAIAGGSIADIWDNEERGFAIALFAAAPYGGPVLGPIVGGFVGDAIGWRWIFWVNMIFAGVVFIVECMLPETYAPVILRKRAERLRKETGDDSIMTEQELFKKSYVEMIQENMVRPFAMLATEPILLLISLYIALIYGLLYAFFFSFPLTFLEGYKWNEGLTGVALCSIWIGLIMALCATPFLEKYYLKKSRSKGGAEPEDRLLGMMVGAPAIPISMFIFGWCSPPTVMPGGGNWVGPVSSGIPFGFGMVTVYFSANAYLIETFSSCVASALAAKTVVRSGSGAAMPLFITAMYHNMGTQWAGSTWGFISLAMVPIPYLFFFYGKKIRMMSKRASGVAESS</sequence>
<dbReference type="InterPro" id="IPR036259">
    <property type="entry name" value="MFS_trans_sf"/>
</dbReference>
<evidence type="ECO:0000256" key="3">
    <source>
        <dbReference type="ARBA" id="ARBA00022692"/>
    </source>
</evidence>
<evidence type="ECO:0000259" key="8">
    <source>
        <dbReference type="PROSITE" id="PS50850"/>
    </source>
</evidence>
<feature type="transmembrane region" description="Helical" evidence="7">
    <location>
        <begin position="244"/>
        <end position="263"/>
    </location>
</feature>
<organism evidence="9 10">
    <name type="scientific">Cristinia sonorae</name>
    <dbReference type="NCBI Taxonomy" id="1940300"/>
    <lineage>
        <taxon>Eukaryota</taxon>
        <taxon>Fungi</taxon>
        <taxon>Dikarya</taxon>
        <taxon>Basidiomycota</taxon>
        <taxon>Agaricomycotina</taxon>
        <taxon>Agaricomycetes</taxon>
        <taxon>Agaricomycetidae</taxon>
        <taxon>Agaricales</taxon>
        <taxon>Pleurotineae</taxon>
        <taxon>Stephanosporaceae</taxon>
        <taxon>Cristinia</taxon>
    </lineage>
</organism>
<feature type="transmembrane region" description="Helical" evidence="7">
    <location>
        <begin position="187"/>
        <end position="206"/>
    </location>
</feature>
<dbReference type="Gene3D" id="1.20.1250.20">
    <property type="entry name" value="MFS general substrate transporter like domains"/>
    <property type="match status" value="1"/>
</dbReference>
<dbReference type="OrthoDB" id="6770063at2759"/>
<feature type="transmembrane region" description="Helical" evidence="7">
    <location>
        <begin position="428"/>
        <end position="447"/>
    </location>
</feature>
<reference evidence="9" key="1">
    <citation type="journal article" date="2021" name="New Phytol.">
        <title>Evolutionary innovations through gain and loss of genes in the ectomycorrhizal Boletales.</title>
        <authorList>
            <person name="Wu G."/>
            <person name="Miyauchi S."/>
            <person name="Morin E."/>
            <person name="Kuo A."/>
            <person name="Drula E."/>
            <person name="Varga T."/>
            <person name="Kohler A."/>
            <person name="Feng B."/>
            <person name="Cao Y."/>
            <person name="Lipzen A."/>
            <person name="Daum C."/>
            <person name="Hundley H."/>
            <person name="Pangilinan J."/>
            <person name="Johnson J."/>
            <person name="Barry K."/>
            <person name="LaButti K."/>
            <person name="Ng V."/>
            <person name="Ahrendt S."/>
            <person name="Min B."/>
            <person name="Choi I.G."/>
            <person name="Park H."/>
            <person name="Plett J.M."/>
            <person name="Magnuson J."/>
            <person name="Spatafora J.W."/>
            <person name="Nagy L.G."/>
            <person name="Henrissat B."/>
            <person name="Grigoriev I.V."/>
            <person name="Yang Z.L."/>
            <person name="Xu J."/>
            <person name="Martin F.M."/>
        </authorList>
    </citation>
    <scope>NUCLEOTIDE SEQUENCE</scope>
    <source>
        <strain evidence="9">KKN 215</strain>
    </source>
</reference>
<name>A0A8K0UMA8_9AGAR</name>
<evidence type="ECO:0000313" key="9">
    <source>
        <dbReference type="EMBL" id="KAH8099531.1"/>
    </source>
</evidence>
<proteinExistence type="predicted"/>
<feature type="region of interest" description="Disordered" evidence="6">
    <location>
        <begin position="1"/>
        <end position="38"/>
    </location>
</feature>
<dbReference type="InterPro" id="IPR011701">
    <property type="entry name" value="MFS"/>
</dbReference>
<evidence type="ECO:0000256" key="5">
    <source>
        <dbReference type="ARBA" id="ARBA00023136"/>
    </source>
</evidence>
<evidence type="ECO:0000256" key="4">
    <source>
        <dbReference type="ARBA" id="ARBA00022989"/>
    </source>
</evidence>
<feature type="transmembrane region" description="Helical" evidence="7">
    <location>
        <begin position="386"/>
        <end position="408"/>
    </location>
</feature>
<dbReference type="PANTHER" id="PTHR23502:SF132">
    <property type="entry name" value="POLYAMINE TRANSPORTER 2-RELATED"/>
    <property type="match status" value="1"/>
</dbReference>
<feature type="transmembrane region" description="Helical" evidence="7">
    <location>
        <begin position="350"/>
        <end position="374"/>
    </location>
</feature>
<dbReference type="InterPro" id="IPR020846">
    <property type="entry name" value="MFS_dom"/>
</dbReference>
<dbReference type="EMBL" id="JAEVFJ010000019">
    <property type="protein sequence ID" value="KAH8099531.1"/>
    <property type="molecule type" value="Genomic_DNA"/>
</dbReference>
<feature type="transmembrane region" description="Helical" evidence="7">
    <location>
        <begin position="275"/>
        <end position="303"/>
    </location>
</feature>